<evidence type="ECO:0000313" key="2">
    <source>
        <dbReference type="Proteomes" id="UP000673383"/>
    </source>
</evidence>
<name>A0A8I1YP61_BRAEL</name>
<dbReference type="AlphaFoldDB" id="A0A8I1YP61"/>
<proteinExistence type="predicted"/>
<comment type="caution">
    <text evidence="1">The sequence shown here is derived from an EMBL/GenBank/DDBJ whole genome shotgun (WGS) entry which is preliminary data.</text>
</comment>
<accession>A0A8I1YP61</accession>
<protein>
    <submittedName>
        <fullName evidence="1">Uncharacterized protein</fullName>
    </submittedName>
</protein>
<dbReference type="Proteomes" id="UP000673383">
    <property type="component" value="Unassembled WGS sequence"/>
</dbReference>
<dbReference type="RefSeq" id="WP_209945930.1">
    <property type="nucleotide sequence ID" value="NZ_JAFICZ010000001.1"/>
</dbReference>
<gene>
    <name evidence="1" type="ORF">JOH49_009531</name>
</gene>
<reference evidence="1" key="1">
    <citation type="submission" date="2021-02" db="EMBL/GenBank/DDBJ databases">
        <title>Genomic Encyclopedia of Type Strains, Phase IV (KMG-V): Genome sequencing to study the core and pangenomes of soil and plant-associated prokaryotes.</title>
        <authorList>
            <person name="Whitman W."/>
        </authorList>
    </citation>
    <scope>NUCLEOTIDE SEQUENCE</scope>
    <source>
        <strain evidence="1">USDA 406</strain>
    </source>
</reference>
<dbReference type="EMBL" id="JAFICZ010000001">
    <property type="protein sequence ID" value="MBP1299778.1"/>
    <property type="molecule type" value="Genomic_DNA"/>
</dbReference>
<sequence length="467" mass="50743">MSSQRLMSERQAVHNIDCIIRRQPSLEKARSCRSLARINTLAVLLVLTLAIAGCDTTDSRYFRYGIGTDLYSTDIADATQLQDIYLTELCRQTLPILSSNQVECVNFAPAPATWSLIVQAGLNDVDRRCDAYLAWLDDRRRTNNAVLKEIGDITVASQAIMRVSGVGPNPITLAGLAFGLASDTFTNVNSRLLLEVDKTTVQTLVLRRRDEFRLDLKSVVITDRPAAVHALRLYLSICTPFAIETDINTTVTVFQQVGAGGLDNKGPLINPATIGAFKPATEIGTAPPRPQGGSVVEAFKAIILNYDPKKHTAIFVAGLARKLCLTDKDSTIASRMTAAIKIFQLTRRDLLGFAGTKVTGRLTDAEIEALNDAAKCDATRFRNYFESTIPDGVNNSGVVTILNKALAKGRELPASGASETQIRNVITGLQQTFKSQLTLKTADLAEVSGQFTPDLQSALDKSPKPTQ</sequence>
<evidence type="ECO:0000313" key="1">
    <source>
        <dbReference type="EMBL" id="MBP1299778.1"/>
    </source>
</evidence>
<organism evidence="1 2">
    <name type="scientific">Bradyrhizobium elkanii</name>
    <dbReference type="NCBI Taxonomy" id="29448"/>
    <lineage>
        <taxon>Bacteria</taxon>
        <taxon>Pseudomonadati</taxon>
        <taxon>Pseudomonadota</taxon>
        <taxon>Alphaproteobacteria</taxon>
        <taxon>Hyphomicrobiales</taxon>
        <taxon>Nitrobacteraceae</taxon>
        <taxon>Bradyrhizobium</taxon>
    </lineage>
</organism>